<evidence type="ECO:0000313" key="1">
    <source>
        <dbReference type="EMBL" id="MBW93974.1"/>
    </source>
</evidence>
<organism evidence="1">
    <name type="scientific">Rhizophora mucronata</name>
    <name type="common">Asiatic mangrove</name>
    <dbReference type="NCBI Taxonomy" id="61149"/>
    <lineage>
        <taxon>Eukaryota</taxon>
        <taxon>Viridiplantae</taxon>
        <taxon>Streptophyta</taxon>
        <taxon>Embryophyta</taxon>
        <taxon>Tracheophyta</taxon>
        <taxon>Spermatophyta</taxon>
        <taxon>Magnoliopsida</taxon>
        <taxon>eudicotyledons</taxon>
        <taxon>Gunneridae</taxon>
        <taxon>Pentapetalae</taxon>
        <taxon>rosids</taxon>
        <taxon>fabids</taxon>
        <taxon>Malpighiales</taxon>
        <taxon>Rhizophoraceae</taxon>
        <taxon>Rhizophora</taxon>
    </lineage>
</organism>
<accession>A0A2P2JKJ5</accession>
<protein>
    <submittedName>
        <fullName evidence="1">Transcription factor bHLH135 family</fullName>
    </submittedName>
</protein>
<sequence length="45" mass="4954">MITYTLNYMSKPLIMAACSLLDSAPAKSSDNRSLRPSTSLCKFLI</sequence>
<name>A0A2P2JKJ5_RHIMU</name>
<reference evidence="1" key="1">
    <citation type="submission" date="2018-02" db="EMBL/GenBank/DDBJ databases">
        <title>Rhizophora mucronata_Transcriptome.</title>
        <authorList>
            <person name="Meera S.P."/>
            <person name="Sreeshan A."/>
            <person name="Augustine A."/>
        </authorList>
    </citation>
    <scope>NUCLEOTIDE SEQUENCE</scope>
    <source>
        <tissue evidence="1">Leaf</tissue>
    </source>
</reference>
<proteinExistence type="predicted"/>
<dbReference type="EMBL" id="GGEC01013491">
    <property type="protein sequence ID" value="MBW93974.1"/>
    <property type="molecule type" value="Transcribed_RNA"/>
</dbReference>
<dbReference type="AlphaFoldDB" id="A0A2P2JKJ5"/>